<keyword evidence="10" id="KW-0902">Two-component regulatory system</keyword>
<dbReference type="PROSITE" id="PS50109">
    <property type="entry name" value="HIS_KIN"/>
    <property type="match status" value="1"/>
</dbReference>
<dbReference type="GO" id="GO:0016036">
    <property type="term" value="P:cellular response to phosphate starvation"/>
    <property type="evidence" value="ECO:0007669"/>
    <property type="project" value="TreeGrafter"/>
</dbReference>
<evidence type="ECO:0000259" key="13">
    <source>
        <dbReference type="PROSITE" id="PS50109"/>
    </source>
</evidence>
<evidence type="ECO:0000256" key="6">
    <source>
        <dbReference type="ARBA" id="ARBA00022679"/>
    </source>
</evidence>
<comment type="caution">
    <text evidence="14">The sequence shown here is derived from an EMBL/GenBank/DDBJ whole genome shotgun (WGS) entry which is preliminary data.</text>
</comment>
<dbReference type="Pfam" id="PF02518">
    <property type="entry name" value="HATPase_c"/>
    <property type="match status" value="1"/>
</dbReference>
<organism evidence="14 15">
    <name type="scientific">Clostridium carboxidivorans P7</name>
    <dbReference type="NCBI Taxonomy" id="536227"/>
    <lineage>
        <taxon>Bacteria</taxon>
        <taxon>Bacillati</taxon>
        <taxon>Bacillota</taxon>
        <taxon>Clostridia</taxon>
        <taxon>Eubacteriales</taxon>
        <taxon>Clostridiaceae</taxon>
        <taxon>Clostridium</taxon>
    </lineage>
</organism>
<evidence type="ECO:0000256" key="1">
    <source>
        <dbReference type="ARBA" id="ARBA00000085"/>
    </source>
</evidence>
<dbReference type="InterPro" id="IPR005467">
    <property type="entry name" value="His_kinase_dom"/>
</dbReference>
<dbReference type="FunFam" id="3.30.565.10:FF:000057">
    <property type="entry name" value="Sensor histidine kinase"/>
    <property type="match status" value="1"/>
</dbReference>
<evidence type="ECO:0000313" key="14">
    <source>
        <dbReference type="EMBL" id="EET87867.1"/>
    </source>
</evidence>
<keyword evidence="9 12" id="KW-1133">Transmembrane helix</keyword>
<evidence type="ECO:0000256" key="2">
    <source>
        <dbReference type="ARBA" id="ARBA00004651"/>
    </source>
</evidence>
<gene>
    <name evidence="14" type="ORF">CcarbDRAFT_1637</name>
</gene>
<evidence type="ECO:0000256" key="4">
    <source>
        <dbReference type="ARBA" id="ARBA00022475"/>
    </source>
</evidence>
<dbReference type="Proteomes" id="UP000004198">
    <property type="component" value="Unassembled WGS sequence"/>
</dbReference>
<evidence type="ECO:0000256" key="3">
    <source>
        <dbReference type="ARBA" id="ARBA00012438"/>
    </source>
</evidence>
<evidence type="ECO:0000256" key="9">
    <source>
        <dbReference type="ARBA" id="ARBA00022989"/>
    </source>
</evidence>
<dbReference type="PANTHER" id="PTHR45453:SF2">
    <property type="entry name" value="HISTIDINE KINASE"/>
    <property type="match status" value="1"/>
</dbReference>
<dbReference type="SMART" id="SM00388">
    <property type="entry name" value="HisKA"/>
    <property type="match status" value="1"/>
</dbReference>
<dbReference type="AlphaFoldDB" id="C6PS70"/>
<proteinExistence type="predicted"/>
<dbReference type="InterPro" id="IPR003661">
    <property type="entry name" value="HisK_dim/P_dom"/>
</dbReference>
<dbReference type="Gene3D" id="3.30.565.10">
    <property type="entry name" value="Histidine kinase-like ATPase, C-terminal domain"/>
    <property type="match status" value="1"/>
</dbReference>
<keyword evidence="6" id="KW-0808">Transferase</keyword>
<keyword evidence="11 12" id="KW-0472">Membrane</keyword>
<dbReference type="GO" id="GO:0004721">
    <property type="term" value="F:phosphoprotein phosphatase activity"/>
    <property type="evidence" value="ECO:0007669"/>
    <property type="project" value="TreeGrafter"/>
</dbReference>
<reference evidence="14 15" key="1">
    <citation type="submission" date="2009-06" db="EMBL/GenBank/DDBJ databases">
        <title>The draft genome of Clostridium carboxidivorans P7.</title>
        <authorList>
            <consortium name="US DOE Joint Genome Institute (JGI-PGF)"/>
            <person name="Lucas S."/>
            <person name="Copeland A."/>
            <person name="Lapidus A."/>
            <person name="Glavina del Rio T."/>
            <person name="Tice H."/>
            <person name="Bruce D."/>
            <person name="Goodwin L."/>
            <person name="Pitluck S."/>
            <person name="Larimer F."/>
            <person name="Land M.L."/>
            <person name="Hauser L."/>
            <person name="Hemme C.L."/>
        </authorList>
    </citation>
    <scope>NUCLEOTIDE SEQUENCE [LARGE SCALE GENOMIC DNA]</scope>
    <source>
        <strain evidence="14 15">P7</strain>
    </source>
</reference>
<dbReference type="PATRIC" id="fig|536227.13.peg.4631"/>
<comment type="subcellular location">
    <subcellularLocation>
        <location evidence="2">Cell membrane</location>
        <topology evidence="2">Multi-pass membrane protein</topology>
    </subcellularLocation>
</comment>
<dbReference type="GO" id="GO:0005886">
    <property type="term" value="C:plasma membrane"/>
    <property type="evidence" value="ECO:0007669"/>
    <property type="project" value="UniProtKB-SubCell"/>
</dbReference>
<dbReference type="eggNOG" id="COG2205">
    <property type="taxonomic scope" value="Bacteria"/>
</dbReference>
<protein>
    <recommendedName>
        <fullName evidence="3">histidine kinase</fullName>
        <ecNumber evidence="3">2.7.13.3</ecNumber>
    </recommendedName>
</protein>
<dbReference type="RefSeq" id="WP_007060522.1">
    <property type="nucleotide sequence ID" value="NZ_ACVI01000021.1"/>
</dbReference>
<name>C6PS70_9CLOT</name>
<dbReference type="SUPFAM" id="SSF55874">
    <property type="entry name" value="ATPase domain of HSP90 chaperone/DNA topoisomerase II/histidine kinase"/>
    <property type="match status" value="1"/>
</dbReference>
<keyword evidence="8 14" id="KW-0418">Kinase</keyword>
<evidence type="ECO:0000256" key="11">
    <source>
        <dbReference type="ARBA" id="ARBA00023136"/>
    </source>
</evidence>
<dbReference type="GO" id="GO:0000155">
    <property type="term" value="F:phosphorelay sensor kinase activity"/>
    <property type="evidence" value="ECO:0007669"/>
    <property type="project" value="InterPro"/>
</dbReference>
<feature type="transmembrane region" description="Helical" evidence="12">
    <location>
        <begin position="12"/>
        <end position="32"/>
    </location>
</feature>
<evidence type="ECO:0000313" key="15">
    <source>
        <dbReference type="Proteomes" id="UP000004198"/>
    </source>
</evidence>
<accession>C6PS70</accession>
<dbReference type="InterPro" id="IPR004358">
    <property type="entry name" value="Sig_transdc_His_kin-like_C"/>
</dbReference>
<dbReference type="PANTHER" id="PTHR45453">
    <property type="entry name" value="PHOSPHATE REGULON SENSOR PROTEIN PHOR"/>
    <property type="match status" value="1"/>
</dbReference>
<evidence type="ECO:0000256" key="8">
    <source>
        <dbReference type="ARBA" id="ARBA00022777"/>
    </source>
</evidence>
<keyword evidence="5" id="KW-0597">Phosphoprotein</keyword>
<evidence type="ECO:0000256" key="5">
    <source>
        <dbReference type="ARBA" id="ARBA00022553"/>
    </source>
</evidence>
<feature type="transmembrane region" description="Helical" evidence="12">
    <location>
        <begin position="38"/>
        <end position="57"/>
    </location>
</feature>
<dbReference type="KEGG" id="cck:Ccar_22380"/>
<dbReference type="SMART" id="SM00387">
    <property type="entry name" value="HATPase_c"/>
    <property type="match status" value="1"/>
</dbReference>
<dbReference type="STRING" id="536227.Ccar_22380"/>
<evidence type="ECO:0000256" key="10">
    <source>
        <dbReference type="ARBA" id="ARBA00023012"/>
    </source>
</evidence>
<dbReference type="PRINTS" id="PR00344">
    <property type="entry name" value="BCTRLSENSOR"/>
</dbReference>
<sequence>MNLFFKHNKGYIFIYLMSLILTIMYCNVMGFIKVGEIIYIFMFNTFILVCFLVFKYYQNRRLYKLLKNGITSLNGAFVELGSSELGENISNILKQQHNLYDAEIRKSNKIHNEHLTFINQWVHQMKTPLSVIQLQLKEYEGEEVALSIEEEVNKLNKGLNMAMYYARIDSFKKDFLVEKVDLKSLVLDIVNEEKRIFIKNKIIPRLEIDKDIRVYSDKKWLKFILDQLIINGIKYSKDKGKELIIKSCEYEKKIKLSVIDSGIGIPSKDIKKVFDAFFTGENGRRFGESTGMGLYIVKEVCKNLGHEVEIKSNINEGTKVTIIFACFPSQ</sequence>
<dbReference type="InterPro" id="IPR036890">
    <property type="entry name" value="HATPase_C_sf"/>
</dbReference>
<keyword evidence="15" id="KW-1185">Reference proteome</keyword>
<feature type="domain" description="Histidine kinase" evidence="13">
    <location>
        <begin position="120"/>
        <end position="328"/>
    </location>
</feature>
<keyword evidence="7 12" id="KW-0812">Transmembrane</keyword>
<keyword evidence="4" id="KW-1003">Cell membrane</keyword>
<dbReference type="EMBL" id="ACVI01000021">
    <property type="protein sequence ID" value="EET87867.1"/>
    <property type="molecule type" value="Genomic_DNA"/>
</dbReference>
<dbReference type="InterPro" id="IPR003594">
    <property type="entry name" value="HATPase_dom"/>
</dbReference>
<evidence type="ECO:0000256" key="7">
    <source>
        <dbReference type="ARBA" id="ARBA00022692"/>
    </source>
</evidence>
<comment type="catalytic activity">
    <reaction evidence="1">
        <text>ATP + protein L-histidine = ADP + protein N-phospho-L-histidine.</text>
        <dbReference type="EC" id="2.7.13.3"/>
    </reaction>
</comment>
<dbReference type="CDD" id="cd00082">
    <property type="entry name" value="HisKA"/>
    <property type="match status" value="1"/>
</dbReference>
<evidence type="ECO:0000256" key="12">
    <source>
        <dbReference type="SAM" id="Phobius"/>
    </source>
</evidence>
<dbReference type="InterPro" id="IPR050351">
    <property type="entry name" value="BphY/WalK/GraS-like"/>
</dbReference>
<dbReference type="EC" id="2.7.13.3" evidence="3"/>
<dbReference type="OrthoDB" id="9780487at2"/>